<keyword evidence="16" id="KW-1185">Reference proteome</keyword>
<dbReference type="GO" id="GO:0000287">
    <property type="term" value="F:magnesium ion binding"/>
    <property type="evidence" value="ECO:0007669"/>
    <property type="project" value="TreeGrafter"/>
</dbReference>
<dbReference type="Gene3D" id="3.40.50.1000">
    <property type="entry name" value="HAD superfamily/HAD-like"/>
    <property type="match status" value="1"/>
</dbReference>
<dbReference type="RefSeq" id="WP_013147497.1">
    <property type="nucleotide sequence ID" value="NC_014207.1"/>
</dbReference>
<dbReference type="EMBL" id="CP002056">
    <property type="protein sequence ID" value="ADI29181.1"/>
    <property type="molecule type" value="Genomic_DNA"/>
</dbReference>
<dbReference type="NCBIfam" id="TIGR01488">
    <property type="entry name" value="HAD-SF-IB"/>
    <property type="match status" value="1"/>
</dbReference>
<dbReference type="GO" id="GO:0006564">
    <property type="term" value="P:L-serine biosynthetic process"/>
    <property type="evidence" value="ECO:0007669"/>
    <property type="project" value="UniProtKB-KW"/>
</dbReference>
<dbReference type="Gene3D" id="3.30.70.2020">
    <property type="match status" value="1"/>
</dbReference>
<feature type="active site" description="Nucleophile" evidence="14">
    <location>
        <position position="82"/>
    </location>
</feature>
<evidence type="ECO:0000256" key="1">
    <source>
        <dbReference type="ARBA" id="ARBA00001946"/>
    </source>
</evidence>
<dbReference type="InterPro" id="IPR023214">
    <property type="entry name" value="HAD_sf"/>
</dbReference>
<dbReference type="Pfam" id="PF12710">
    <property type="entry name" value="HAD"/>
    <property type="match status" value="1"/>
</dbReference>
<dbReference type="InterPro" id="IPR036412">
    <property type="entry name" value="HAD-like_sf"/>
</dbReference>
<evidence type="ECO:0000256" key="9">
    <source>
        <dbReference type="ARBA" id="ARBA00022842"/>
    </source>
</evidence>
<keyword evidence="10" id="KW-0718">Serine biosynthesis</keyword>
<dbReference type="Gene3D" id="1.10.150.210">
    <property type="entry name" value="Phosphoserine phosphatase, domain 2"/>
    <property type="match status" value="1"/>
</dbReference>
<feature type="active site" description="Proton donor" evidence="14">
    <location>
        <position position="84"/>
    </location>
</feature>
<dbReference type="PANTHER" id="PTHR43344">
    <property type="entry name" value="PHOSPHOSERINE PHOSPHATASE"/>
    <property type="match status" value="1"/>
</dbReference>
<dbReference type="InterPro" id="IPR004469">
    <property type="entry name" value="PSP"/>
</dbReference>
<dbReference type="AlphaFoldDB" id="D7DPD7"/>
<sequence>MRLVIQASPSQGSTITFSHLAHIHQLCATSVQFTQIAEHAYYLANQNKPIEAVQKFCEQQKIDCAYVEDKQLLKNYGLCVMDMDSTLISIECIDEIADTVGIKPQIAAITERAMQGELDFAQSLRERVALLKGLQESDLMRVLNERLKLNPGALEWIAACKANNITTLLVSGGFTFFAERVKEMLKLDYAVSNTLEIIDGKLTGKVLGNIVDAQVKADELIKLREKLGLSTAQTIAIGDGANDLKMMSAAGIGIAYHAKPIVQAQATYALNHVGLDGVINLLTT</sequence>
<dbReference type="Proteomes" id="UP000000383">
    <property type="component" value="Chromosome"/>
</dbReference>
<evidence type="ECO:0000256" key="4">
    <source>
        <dbReference type="ARBA" id="ARBA00012640"/>
    </source>
</evidence>
<accession>D7DPD7</accession>
<evidence type="ECO:0000256" key="7">
    <source>
        <dbReference type="ARBA" id="ARBA00022723"/>
    </source>
</evidence>
<comment type="catalytic activity">
    <reaction evidence="13">
        <text>O-phospho-D-serine + H2O = D-serine + phosphate</text>
        <dbReference type="Rhea" id="RHEA:24873"/>
        <dbReference type="ChEBI" id="CHEBI:15377"/>
        <dbReference type="ChEBI" id="CHEBI:35247"/>
        <dbReference type="ChEBI" id="CHEBI:43474"/>
        <dbReference type="ChEBI" id="CHEBI:58680"/>
        <dbReference type="EC" id="3.1.3.3"/>
    </reaction>
</comment>
<gene>
    <name evidence="15" type="ordered locus">M301_0797</name>
</gene>
<dbReference type="HOGENOM" id="CLU_036368_4_0_4"/>
<evidence type="ECO:0000256" key="13">
    <source>
        <dbReference type="ARBA" id="ARBA00048523"/>
    </source>
</evidence>
<dbReference type="UniPathway" id="UPA00135">
    <property type="reaction ID" value="UER00198"/>
</dbReference>
<comment type="catalytic activity">
    <reaction evidence="12">
        <text>O-phospho-L-serine + H2O = L-serine + phosphate</text>
        <dbReference type="Rhea" id="RHEA:21208"/>
        <dbReference type="ChEBI" id="CHEBI:15377"/>
        <dbReference type="ChEBI" id="CHEBI:33384"/>
        <dbReference type="ChEBI" id="CHEBI:43474"/>
        <dbReference type="ChEBI" id="CHEBI:57524"/>
        <dbReference type="EC" id="3.1.3.3"/>
    </reaction>
</comment>
<evidence type="ECO:0000256" key="12">
    <source>
        <dbReference type="ARBA" id="ARBA00048138"/>
    </source>
</evidence>
<keyword evidence="7" id="KW-0479">Metal-binding</keyword>
<reference evidence="15 16" key="2">
    <citation type="journal article" date="2011" name="J. Bacteriol.">
        <title>Genomes of three methylotrophs from a single niche uncover genetic and metabolic divergence of Methylophilaceae.</title>
        <authorList>
            <person name="Lapidus A."/>
            <person name="Clum A."/>
            <person name="Labutti K."/>
            <person name="Kaluzhnaya M.G."/>
            <person name="Lim S."/>
            <person name="Beck D.A."/>
            <person name="Glavina Del Rio T."/>
            <person name="Nolan M."/>
            <person name="Mavromatis K."/>
            <person name="Huntemann M."/>
            <person name="Lucas S."/>
            <person name="Lidstrom M.E."/>
            <person name="Ivanova N."/>
            <person name="Chistoserdova L."/>
        </authorList>
    </citation>
    <scope>NUCLEOTIDE SEQUENCE [LARGE SCALE GENOMIC DNA]</scope>
    <source>
        <strain evidence="15 16">301</strain>
    </source>
</reference>
<dbReference type="GO" id="GO:0036424">
    <property type="term" value="F:L-phosphoserine phosphatase activity"/>
    <property type="evidence" value="ECO:0007669"/>
    <property type="project" value="InterPro"/>
</dbReference>
<evidence type="ECO:0000256" key="10">
    <source>
        <dbReference type="ARBA" id="ARBA00023299"/>
    </source>
</evidence>
<dbReference type="InterPro" id="IPR050582">
    <property type="entry name" value="HAD-like_SerB"/>
</dbReference>
<keyword evidence="6" id="KW-0028">Amino-acid biosynthesis</keyword>
<dbReference type="STRING" id="666681.M301_0797"/>
<dbReference type="OrthoDB" id="9792539at2"/>
<comment type="cofactor">
    <cofactor evidence="1">
        <name>Mg(2+)</name>
        <dbReference type="ChEBI" id="CHEBI:18420"/>
    </cofactor>
</comment>
<dbReference type="eggNOG" id="COG0560">
    <property type="taxonomic scope" value="Bacteria"/>
</dbReference>
<evidence type="ECO:0000313" key="15">
    <source>
        <dbReference type="EMBL" id="ADI29181.1"/>
    </source>
</evidence>
<comment type="pathway">
    <text evidence="2">Amino-acid biosynthesis; L-serine biosynthesis; L-serine from 3-phospho-D-glycerate: step 3/3.</text>
</comment>
<evidence type="ECO:0000256" key="11">
    <source>
        <dbReference type="ARBA" id="ARBA00031693"/>
    </source>
</evidence>
<dbReference type="SFLD" id="SFLDF00029">
    <property type="entry name" value="phosphoserine_phosphatase"/>
    <property type="match status" value="1"/>
</dbReference>
<dbReference type="SUPFAM" id="SSF56784">
    <property type="entry name" value="HAD-like"/>
    <property type="match status" value="1"/>
</dbReference>
<dbReference type="EC" id="3.1.3.3" evidence="4"/>
<organism evidence="15 16">
    <name type="scientific">Methylotenera versatilis (strain 301)</name>
    <dbReference type="NCBI Taxonomy" id="666681"/>
    <lineage>
        <taxon>Bacteria</taxon>
        <taxon>Pseudomonadati</taxon>
        <taxon>Pseudomonadota</taxon>
        <taxon>Betaproteobacteria</taxon>
        <taxon>Nitrosomonadales</taxon>
        <taxon>Methylophilaceae</taxon>
        <taxon>Methylotenera</taxon>
    </lineage>
</organism>
<evidence type="ECO:0000256" key="5">
    <source>
        <dbReference type="ARBA" id="ARBA00015196"/>
    </source>
</evidence>
<evidence type="ECO:0000313" key="16">
    <source>
        <dbReference type="Proteomes" id="UP000000383"/>
    </source>
</evidence>
<keyword evidence="9" id="KW-0460">Magnesium</keyword>
<dbReference type="SFLD" id="SFLDG01137">
    <property type="entry name" value="C1.6.1:_Phosphoserine_Phosphat"/>
    <property type="match status" value="1"/>
</dbReference>
<dbReference type="NCBIfam" id="TIGR00338">
    <property type="entry name" value="serB"/>
    <property type="match status" value="1"/>
</dbReference>
<dbReference type="SFLD" id="SFLDG01136">
    <property type="entry name" value="C1.6:_Phosphoserine_Phosphatas"/>
    <property type="match status" value="1"/>
</dbReference>
<dbReference type="GO" id="GO:0005737">
    <property type="term" value="C:cytoplasm"/>
    <property type="evidence" value="ECO:0007669"/>
    <property type="project" value="TreeGrafter"/>
</dbReference>
<evidence type="ECO:0000256" key="8">
    <source>
        <dbReference type="ARBA" id="ARBA00022801"/>
    </source>
</evidence>
<dbReference type="CDD" id="cd07500">
    <property type="entry name" value="HAD_PSP"/>
    <property type="match status" value="1"/>
</dbReference>
<proteinExistence type="inferred from homology"/>
<dbReference type="SFLD" id="SFLDS00003">
    <property type="entry name" value="Haloacid_Dehalogenase"/>
    <property type="match status" value="1"/>
</dbReference>
<evidence type="ECO:0000256" key="14">
    <source>
        <dbReference type="PIRSR" id="PIRSR604469-1"/>
    </source>
</evidence>
<keyword evidence="8 15" id="KW-0378">Hydrolase</keyword>
<evidence type="ECO:0000256" key="6">
    <source>
        <dbReference type="ARBA" id="ARBA00022605"/>
    </source>
</evidence>
<evidence type="ECO:0000256" key="3">
    <source>
        <dbReference type="ARBA" id="ARBA00009184"/>
    </source>
</evidence>
<dbReference type="KEGG" id="meh:M301_0797"/>
<reference evidence="16" key="1">
    <citation type="submission" date="2010-05" db="EMBL/GenBank/DDBJ databases">
        <title>Complete sequence of Methylotenera sp. 301.</title>
        <authorList>
            <person name="Lucas S."/>
            <person name="Copeland A."/>
            <person name="Lapidus A."/>
            <person name="Cheng J.-F."/>
            <person name="Bruce D."/>
            <person name="Goodwin L."/>
            <person name="Pitluck S."/>
            <person name="Clum A."/>
            <person name="Land M."/>
            <person name="Hauser L."/>
            <person name="Kyrpides N."/>
            <person name="Ivanova N."/>
            <person name="Chistoservova L."/>
            <person name="Kalyuzhnaya M."/>
            <person name="Woyke T."/>
        </authorList>
    </citation>
    <scope>NUCLEOTIDE SEQUENCE [LARGE SCALE GENOMIC DNA]</scope>
    <source>
        <strain evidence="16">301</strain>
    </source>
</reference>
<protein>
    <recommendedName>
        <fullName evidence="5">Phosphoserine phosphatase</fullName>
        <ecNumber evidence="4">3.1.3.3</ecNumber>
    </recommendedName>
    <alternativeName>
        <fullName evidence="11">O-phosphoserine phosphohydrolase</fullName>
    </alternativeName>
</protein>
<name>D7DPD7_METV0</name>
<evidence type="ECO:0000256" key="2">
    <source>
        <dbReference type="ARBA" id="ARBA00005135"/>
    </source>
</evidence>
<dbReference type="PANTHER" id="PTHR43344:SF2">
    <property type="entry name" value="PHOSPHOSERINE PHOSPHATASE"/>
    <property type="match status" value="1"/>
</dbReference>
<comment type="similarity">
    <text evidence="3">Belongs to the HAD-like hydrolase superfamily. SerB family.</text>
</comment>